<evidence type="ECO:0000313" key="1">
    <source>
        <dbReference type="EMBL" id="ENH96710.1"/>
    </source>
</evidence>
<dbReference type="RefSeq" id="WP_003468993.1">
    <property type="nucleotide sequence ID" value="NZ_APML01000033.1"/>
</dbReference>
<proteinExistence type="predicted"/>
<dbReference type="InterPro" id="IPR016947">
    <property type="entry name" value="UCP030140"/>
</dbReference>
<sequence>MNIHQLMDAQQELDRHIEKEQGINGKDYQDEKILALQVEVGELANEWRGFKFWSRDREPRTKKMDELKGYKNPLLEEYADGLSFILSIGNDLKIRPKTINYIHEKSITKQFNRLFTKIGDFYEFETRGNYYSILRLYLALGEMLGYSLMDIEKAYLEKNKTNHYRQDTGY</sequence>
<evidence type="ECO:0008006" key="3">
    <source>
        <dbReference type="Google" id="ProtNLM"/>
    </source>
</evidence>
<dbReference type="Gene3D" id="1.10.4010.10">
    <property type="entry name" value="Type II deoxyuridine triphosphatase"/>
    <property type="match status" value="1"/>
</dbReference>
<comment type="caution">
    <text evidence="1">The sequence shown here is derived from an EMBL/GenBank/DDBJ whole genome shotgun (WGS) entry which is preliminary data.</text>
</comment>
<evidence type="ECO:0000313" key="2">
    <source>
        <dbReference type="Proteomes" id="UP000012283"/>
    </source>
</evidence>
<dbReference type="PATRIC" id="fig|1308866.3.peg.1913"/>
<dbReference type="OrthoDB" id="5506143at2"/>
<dbReference type="eggNOG" id="COG4508">
    <property type="taxonomic scope" value="Bacteria"/>
</dbReference>
<reference evidence="1 2" key="1">
    <citation type="submission" date="2013-03" db="EMBL/GenBank/DDBJ databases">
        <title>Draft genome sequence of Gracibacillus halophilus YIM-C55.5, a moderately halophilic and thermophilic organism from the Xiaochaidamu salt lake.</title>
        <authorList>
            <person name="Sugumar T."/>
            <person name="Polireddy D.R."/>
            <person name="Antony A."/>
            <person name="Madhava Y.R."/>
            <person name="Sivakumar N."/>
        </authorList>
    </citation>
    <scope>NUCLEOTIDE SEQUENCE [LARGE SCALE GENOMIC DNA]</scope>
    <source>
        <strain evidence="1 2">YIM-C55.5</strain>
    </source>
</reference>
<gene>
    <name evidence="1" type="ORF">J416_09439</name>
</gene>
<accession>N4WQH5</accession>
<dbReference type="CDD" id="cd11527">
    <property type="entry name" value="NTP-PPase_dUTPase"/>
    <property type="match status" value="1"/>
</dbReference>
<dbReference type="EMBL" id="APML01000033">
    <property type="protein sequence ID" value="ENH96710.1"/>
    <property type="molecule type" value="Genomic_DNA"/>
</dbReference>
<keyword evidence="2" id="KW-1185">Reference proteome</keyword>
<dbReference type="SUPFAM" id="SSF101386">
    <property type="entry name" value="all-alpha NTP pyrophosphatases"/>
    <property type="match status" value="1"/>
</dbReference>
<organism evidence="1 2">
    <name type="scientific">Gracilibacillus halophilus YIM-C55.5</name>
    <dbReference type="NCBI Taxonomy" id="1308866"/>
    <lineage>
        <taxon>Bacteria</taxon>
        <taxon>Bacillati</taxon>
        <taxon>Bacillota</taxon>
        <taxon>Bacilli</taxon>
        <taxon>Bacillales</taxon>
        <taxon>Bacillaceae</taxon>
        <taxon>Gracilibacillus</taxon>
    </lineage>
</organism>
<dbReference type="Proteomes" id="UP000012283">
    <property type="component" value="Unassembled WGS sequence"/>
</dbReference>
<dbReference type="InterPro" id="IPR014871">
    <property type="entry name" value="dUTPase/dCTP_pyrophosphatase"/>
</dbReference>
<dbReference type="PIRSF" id="PIRSF030140">
    <property type="entry name" value="UCP030140"/>
    <property type="match status" value="1"/>
</dbReference>
<dbReference type="STRING" id="1308866.J416_09439"/>
<name>N4WQH5_9BACI</name>
<protein>
    <recommendedName>
        <fullName evidence="3">dUTPase</fullName>
    </recommendedName>
</protein>
<dbReference type="AlphaFoldDB" id="N4WQH5"/>
<dbReference type="Pfam" id="PF08761">
    <property type="entry name" value="dUTPase_2"/>
    <property type="match status" value="1"/>
</dbReference>